<keyword evidence="3" id="KW-0808">Transferase</keyword>
<feature type="transmembrane region" description="Helical" evidence="1">
    <location>
        <begin position="79"/>
        <end position="96"/>
    </location>
</feature>
<name>A0ABU9VUX4_9CLOT</name>
<feature type="transmembrane region" description="Helical" evidence="1">
    <location>
        <begin position="24"/>
        <end position="42"/>
    </location>
</feature>
<dbReference type="Proteomes" id="UP001407405">
    <property type="component" value="Unassembled WGS sequence"/>
</dbReference>
<dbReference type="Pfam" id="PF00990">
    <property type="entry name" value="GGDEF"/>
    <property type="match status" value="1"/>
</dbReference>
<feature type="transmembrane region" description="Helical" evidence="1">
    <location>
        <begin position="54"/>
        <end position="73"/>
    </location>
</feature>
<comment type="caution">
    <text evidence="3">The sequence shown here is derived from an EMBL/GenBank/DDBJ whole genome shotgun (WGS) entry which is preliminary data.</text>
</comment>
<dbReference type="PROSITE" id="PS50887">
    <property type="entry name" value="GGDEF"/>
    <property type="match status" value="1"/>
</dbReference>
<feature type="transmembrane region" description="Helical" evidence="1">
    <location>
        <begin position="166"/>
        <end position="188"/>
    </location>
</feature>
<feature type="domain" description="GGDEF" evidence="2">
    <location>
        <begin position="284"/>
        <end position="411"/>
    </location>
</feature>
<dbReference type="CDD" id="cd01949">
    <property type="entry name" value="GGDEF"/>
    <property type="match status" value="1"/>
</dbReference>
<feature type="transmembrane region" description="Helical" evidence="1">
    <location>
        <begin position="108"/>
        <end position="127"/>
    </location>
</feature>
<dbReference type="GO" id="GO:0052621">
    <property type="term" value="F:diguanylate cyclase activity"/>
    <property type="evidence" value="ECO:0007669"/>
    <property type="project" value="UniProtKB-EC"/>
</dbReference>
<organism evidence="3 4">
    <name type="scientific">Anoxynatronum sibiricum</name>
    <dbReference type="NCBI Taxonomy" id="210623"/>
    <lineage>
        <taxon>Bacteria</taxon>
        <taxon>Bacillati</taxon>
        <taxon>Bacillota</taxon>
        <taxon>Clostridia</taxon>
        <taxon>Eubacteriales</taxon>
        <taxon>Clostridiaceae</taxon>
        <taxon>Anoxynatronum</taxon>
    </lineage>
</organism>
<keyword evidence="3" id="KW-0548">Nucleotidyltransferase</keyword>
<dbReference type="NCBIfam" id="TIGR00254">
    <property type="entry name" value="GGDEF"/>
    <property type="match status" value="1"/>
</dbReference>
<sequence length="412" mass="46834">MIVLWIKAKKGVLSLDTIYLLNRLTWLLSLVTSSSIVLLAAFHPFNDEVIQRRSRVFVVPLTLFVMNALHFTPGLRIEQVLWLGDVLVLTLVVLIIPLKERGKVMEGIWVPFVWMPIAMVLLTRMLYERAAHLLENIPDHHMVWPLLLLLAILYRQGRAEGRRIRLFFTGSCLLTAAYGVQLFGRSLYMPEVSLSLKVFAYGLWTLSFYLTAREEVLSSRQELDQLKRHSEKTAFYAAKKRENELNRTHQTLMENAKKDGLTGAFNRISIMDFIDECIRSNKQKPFAILMFDIDKFKAINDNYGHVTGDNALRHLADTAGNVIRGEDRLGRYGGDEFIILLPSLNLPEATMVAERMRERVKENSKPPFTISMGIAVYPQDGTTVVSLIEQADRGLYKSKSKGGNAVSHVSVL</sequence>
<evidence type="ECO:0000313" key="3">
    <source>
        <dbReference type="EMBL" id="MEN1760956.1"/>
    </source>
</evidence>
<reference evidence="3 4" key="1">
    <citation type="submission" date="2024-04" db="EMBL/GenBank/DDBJ databases">
        <title>Genome sequencing and metabolic network reconstruction of aminoacids and betaine degradation by Anoxynatronum sibiricum.</title>
        <authorList>
            <person name="Detkova E.N."/>
            <person name="Boltjanskaja Y.V."/>
            <person name="Mardanov A.V."/>
            <person name="Kevbrin V."/>
        </authorList>
    </citation>
    <scope>NUCLEOTIDE SEQUENCE [LARGE SCALE GENOMIC DNA]</scope>
    <source>
        <strain evidence="3 4">Z-7981</strain>
    </source>
</reference>
<evidence type="ECO:0000313" key="4">
    <source>
        <dbReference type="Proteomes" id="UP001407405"/>
    </source>
</evidence>
<dbReference type="InterPro" id="IPR000160">
    <property type="entry name" value="GGDEF_dom"/>
</dbReference>
<evidence type="ECO:0000256" key="1">
    <source>
        <dbReference type="SAM" id="Phobius"/>
    </source>
</evidence>
<proteinExistence type="predicted"/>
<keyword evidence="1" id="KW-1133">Transmembrane helix</keyword>
<dbReference type="SUPFAM" id="SSF55073">
    <property type="entry name" value="Nucleotide cyclase"/>
    <property type="match status" value="1"/>
</dbReference>
<dbReference type="Gene3D" id="3.30.70.270">
    <property type="match status" value="1"/>
</dbReference>
<dbReference type="EMBL" id="JBCITM010000010">
    <property type="protein sequence ID" value="MEN1760956.1"/>
    <property type="molecule type" value="Genomic_DNA"/>
</dbReference>
<dbReference type="PANTHER" id="PTHR45138">
    <property type="entry name" value="REGULATORY COMPONENTS OF SENSORY TRANSDUCTION SYSTEM"/>
    <property type="match status" value="1"/>
</dbReference>
<feature type="transmembrane region" description="Helical" evidence="1">
    <location>
        <begin position="139"/>
        <end position="154"/>
    </location>
</feature>
<dbReference type="RefSeq" id="WP_343186272.1">
    <property type="nucleotide sequence ID" value="NZ_JBCITM010000010.1"/>
</dbReference>
<keyword evidence="1" id="KW-0812">Transmembrane</keyword>
<gene>
    <name evidence="3" type="ORF">AAIG11_10745</name>
</gene>
<dbReference type="InterPro" id="IPR029787">
    <property type="entry name" value="Nucleotide_cyclase"/>
</dbReference>
<keyword evidence="1" id="KW-0472">Membrane</keyword>
<evidence type="ECO:0000259" key="2">
    <source>
        <dbReference type="PROSITE" id="PS50887"/>
    </source>
</evidence>
<dbReference type="InterPro" id="IPR050469">
    <property type="entry name" value="Diguanylate_Cyclase"/>
</dbReference>
<dbReference type="SMART" id="SM00267">
    <property type="entry name" value="GGDEF"/>
    <property type="match status" value="1"/>
</dbReference>
<dbReference type="EC" id="2.7.7.65" evidence="3"/>
<keyword evidence="4" id="KW-1185">Reference proteome</keyword>
<protein>
    <submittedName>
        <fullName evidence="3">GGDEF domain-containing protein</fullName>
        <ecNumber evidence="3">2.7.7.65</ecNumber>
    </submittedName>
</protein>
<accession>A0ABU9VUX4</accession>
<dbReference type="InterPro" id="IPR043128">
    <property type="entry name" value="Rev_trsase/Diguanyl_cyclase"/>
</dbReference>
<dbReference type="PANTHER" id="PTHR45138:SF9">
    <property type="entry name" value="DIGUANYLATE CYCLASE DGCM-RELATED"/>
    <property type="match status" value="1"/>
</dbReference>